<dbReference type="InterPro" id="IPR051181">
    <property type="entry name" value="CAF1_poly(A)_ribonucleases"/>
</dbReference>
<dbReference type="Pfam" id="PF04857">
    <property type="entry name" value="CAF1"/>
    <property type="match status" value="1"/>
</dbReference>
<dbReference type="InterPro" id="IPR006941">
    <property type="entry name" value="RNase_CAF1"/>
</dbReference>
<protein>
    <submittedName>
        <fullName evidence="2">Uncharacterized protein</fullName>
    </submittedName>
</protein>
<dbReference type="SUPFAM" id="SSF82708">
    <property type="entry name" value="R3H domain"/>
    <property type="match status" value="1"/>
</dbReference>
<organism evidence="2 3">
    <name type="scientific">Paramicrosporidium saccamoebae</name>
    <dbReference type="NCBI Taxonomy" id="1246581"/>
    <lineage>
        <taxon>Eukaryota</taxon>
        <taxon>Fungi</taxon>
        <taxon>Fungi incertae sedis</taxon>
        <taxon>Cryptomycota</taxon>
        <taxon>Cryptomycota incertae sedis</taxon>
        <taxon>Paramicrosporidium</taxon>
    </lineage>
</organism>
<dbReference type="GO" id="GO:0000175">
    <property type="term" value="F:3'-5'-RNA exonuclease activity"/>
    <property type="evidence" value="ECO:0007669"/>
    <property type="project" value="TreeGrafter"/>
</dbReference>
<dbReference type="Gene3D" id="3.30.1370.50">
    <property type="entry name" value="R3H-like domain"/>
    <property type="match status" value="1"/>
</dbReference>
<dbReference type="PANTHER" id="PTHR15092:SF37">
    <property type="entry name" value="TARGET OF EGR1 PROTEIN 1"/>
    <property type="match status" value="1"/>
</dbReference>
<name>A0A2H9TPA4_9FUNG</name>
<dbReference type="GO" id="GO:0034472">
    <property type="term" value="P:snRNA 3'-end processing"/>
    <property type="evidence" value="ECO:0007669"/>
    <property type="project" value="TreeGrafter"/>
</dbReference>
<dbReference type="STRING" id="1246581.A0A2H9TPA4"/>
<proteinExistence type="inferred from homology"/>
<dbReference type="InterPro" id="IPR036867">
    <property type="entry name" value="R3H_dom_sf"/>
</dbReference>
<evidence type="ECO:0000256" key="1">
    <source>
        <dbReference type="ARBA" id="ARBA00008372"/>
    </source>
</evidence>
<sequence>MIQCRIYFRLDARVLLMVVTVVTRSNFSSLLPSILHHIKDADFIAFDTELTGLTTGPQSKYFYYDDIRDRYRKLRDSGTSFGMLQIGLSAFKHKKSGNGDKYTTTSWSFHLFPSVSTGGNDYRRWTVQLSAISFLREHGFDFNKTFLDGISYLSLREEADLRAKQGQISKSDKEINMKEEDKMFLKEAMENVRAWISQGHSEPLVFPACNSFQRLLLYQYLPKEFGEALIVKKATDANGDTCVSVVLHNVEERKKALDDEIAEFEKNIVEQIGFRRIFDFILAQKKPLVGHNCWLDLCHIYQKFIGPLPLDWNGFKEVFAKHFNAPLLDTKFLATHLVGRSLLTVPGTSLEQLATCADDPSVWGVKVRVDGGKTKNQGKQSFHDAGFDAHCTGKVLVGVASILAKENSKSLPESLATLMEQELSNRIFMMQSDVESVVLAGPGEQSYPDRDHLHVLTDLAFSVGASQVLDAAVKLGAERSKTMLYWADSRTVYIACEGFTPSAATVTLETADGDVTLRCMSYSSWKQIAEETPSKRPRPNHS</sequence>
<comment type="caution">
    <text evidence="2">The sequence shown here is derived from an EMBL/GenBank/DDBJ whole genome shotgun (WGS) entry which is preliminary data.</text>
</comment>
<dbReference type="SUPFAM" id="SSF53098">
    <property type="entry name" value="Ribonuclease H-like"/>
    <property type="match status" value="1"/>
</dbReference>
<evidence type="ECO:0000313" key="3">
    <source>
        <dbReference type="Proteomes" id="UP000240830"/>
    </source>
</evidence>
<dbReference type="Proteomes" id="UP000240830">
    <property type="component" value="Unassembled WGS sequence"/>
</dbReference>
<keyword evidence="3" id="KW-1185">Reference proteome</keyword>
<dbReference type="PANTHER" id="PTHR15092">
    <property type="entry name" value="POLY A -SPECIFIC RIBONUCLEASE/TARGET OF EGR1, MEMBER 1"/>
    <property type="match status" value="1"/>
</dbReference>
<dbReference type="AlphaFoldDB" id="A0A2H9TPA4"/>
<evidence type="ECO:0000313" key="2">
    <source>
        <dbReference type="EMBL" id="PJF19562.1"/>
    </source>
</evidence>
<dbReference type="EMBL" id="MTSL01000051">
    <property type="protein sequence ID" value="PJF19562.1"/>
    <property type="molecule type" value="Genomic_DNA"/>
</dbReference>
<dbReference type="OrthoDB" id="1432093at2759"/>
<dbReference type="Gene3D" id="3.30.420.10">
    <property type="entry name" value="Ribonuclease H-like superfamily/Ribonuclease H"/>
    <property type="match status" value="1"/>
</dbReference>
<dbReference type="GO" id="GO:0015030">
    <property type="term" value="C:Cajal body"/>
    <property type="evidence" value="ECO:0007669"/>
    <property type="project" value="TreeGrafter"/>
</dbReference>
<dbReference type="GO" id="GO:0017069">
    <property type="term" value="F:snRNA binding"/>
    <property type="evidence" value="ECO:0007669"/>
    <property type="project" value="TreeGrafter"/>
</dbReference>
<gene>
    <name evidence="2" type="ORF">PSACC_00610</name>
</gene>
<comment type="similarity">
    <text evidence="1">Belongs to the CAF1 family.</text>
</comment>
<accession>A0A2H9TPA4</accession>
<dbReference type="InterPro" id="IPR012337">
    <property type="entry name" value="RNaseH-like_sf"/>
</dbReference>
<dbReference type="InterPro" id="IPR036397">
    <property type="entry name" value="RNaseH_sf"/>
</dbReference>
<reference evidence="2 3" key="1">
    <citation type="submission" date="2016-10" db="EMBL/GenBank/DDBJ databases">
        <title>The genome of Paramicrosporidium saccamoebae is the missing link in understanding Cryptomycota and Microsporidia evolution.</title>
        <authorList>
            <person name="Quandt C.A."/>
            <person name="Beaudet D."/>
            <person name="Corsaro D."/>
            <person name="Michel R."/>
            <person name="Corradi N."/>
            <person name="James T."/>
        </authorList>
    </citation>
    <scope>NUCLEOTIDE SEQUENCE [LARGE SCALE GENOMIC DNA]</scope>
    <source>
        <strain evidence="2 3">KSL3</strain>
    </source>
</reference>